<dbReference type="InterPro" id="IPR036312">
    <property type="entry name" value="Bifun_inhib/LTP/seed_sf"/>
</dbReference>
<dbReference type="InterPro" id="IPR039265">
    <property type="entry name" value="DIR1-like"/>
</dbReference>
<gene>
    <name evidence="4" type="ORF">J5N97_009408</name>
</gene>
<feature type="region of interest" description="Disordered" evidence="1">
    <location>
        <begin position="202"/>
        <end position="250"/>
    </location>
</feature>
<dbReference type="OrthoDB" id="643149at2759"/>
<dbReference type="PANTHER" id="PTHR33122">
    <property type="entry name" value="LIPID BINDING PROTEIN-RELATED"/>
    <property type="match status" value="1"/>
</dbReference>
<organism evidence="4 5">
    <name type="scientific">Dioscorea zingiberensis</name>
    <dbReference type="NCBI Taxonomy" id="325984"/>
    <lineage>
        <taxon>Eukaryota</taxon>
        <taxon>Viridiplantae</taxon>
        <taxon>Streptophyta</taxon>
        <taxon>Embryophyta</taxon>
        <taxon>Tracheophyta</taxon>
        <taxon>Spermatophyta</taxon>
        <taxon>Magnoliopsida</taxon>
        <taxon>Liliopsida</taxon>
        <taxon>Dioscoreales</taxon>
        <taxon>Dioscoreaceae</taxon>
        <taxon>Dioscorea</taxon>
    </lineage>
</organism>
<dbReference type="GO" id="GO:0005504">
    <property type="term" value="F:fatty acid binding"/>
    <property type="evidence" value="ECO:0007669"/>
    <property type="project" value="InterPro"/>
</dbReference>
<proteinExistence type="predicted"/>
<keyword evidence="5" id="KW-1185">Reference proteome</keyword>
<dbReference type="InterPro" id="IPR044741">
    <property type="entry name" value="NsLTP-like"/>
</dbReference>
<comment type="caution">
    <text evidence="4">The sequence shown here is derived from an EMBL/GenBank/DDBJ whole genome shotgun (WGS) entry which is preliminary data.</text>
</comment>
<evidence type="ECO:0000259" key="3">
    <source>
        <dbReference type="SMART" id="SM00499"/>
    </source>
</evidence>
<protein>
    <recommendedName>
        <fullName evidence="3">Bifunctional inhibitor/plant lipid transfer protein/seed storage helical domain-containing protein</fullName>
    </recommendedName>
</protein>
<feature type="compositionally biased region" description="Basic and acidic residues" evidence="1">
    <location>
        <begin position="202"/>
        <end position="219"/>
    </location>
</feature>
<dbReference type="EMBL" id="JAGGNH010000002">
    <property type="protein sequence ID" value="KAJ0981153.1"/>
    <property type="molecule type" value="Genomic_DNA"/>
</dbReference>
<dbReference type="PANTHER" id="PTHR33122:SF60">
    <property type="entry name" value="LIPID-TRANSFER PROTEIN DIR1-RELATED"/>
    <property type="match status" value="1"/>
</dbReference>
<dbReference type="AlphaFoldDB" id="A0A9D5HLS9"/>
<sequence length="250" mass="27315">MERMMSRFLVVVLVVFLFSYGDHKNSMISVVMADEGICNMSMAGLDSCKPAASGSPPQEPSQECCQALAGADLQCLCSYKNSVWLPMYGIDPDLAMQLPEKCNLQLPQVPEAELFTIRLHYVLGSIEGMADDTSKEKGLKEIKNDSDALSMAMSVGSSKEVYVYVRLAKVANGDEPNVHVDALKGVEEVEEHADLEDILLGRHSEGKKSGEDSDFHDSDYSFNGESDEDNMANVARATTEAETEREATGL</sequence>
<dbReference type="SUPFAM" id="SSF47699">
    <property type="entry name" value="Bifunctional inhibitor/lipid-transfer protein/seed storage 2S albumin"/>
    <property type="match status" value="1"/>
</dbReference>
<feature type="chain" id="PRO_5039116443" description="Bifunctional inhibitor/plant lipid transfer protein/seed storage helical domain-containing protein" evidence="2">
    <location>
        <begin position="24"/>
        <end position="250"/>
    </location>
</feature>
<name>A0A9D5HLS9_9LILI</name>
<feature type="domain" description="Bifunctional inhibitor/plant lipid transfer protein/seed storage helical" evidence="3">
    <location>
        <begin position="38"/>
        <end position="109"/>
    </location>
</feature>
<evidence type="ECO:0000256" key="1">
    <source>
        <dbReference type="SAM" id="MobiDB-lite"/>
    </source>
</evidence>
<accession>A0A9D5HLS9</accession>
<reference evidence="4" key="1">
    <citation type="submission" date="2021-03" db="EMBL/GenBank/DDBJ databases">
        <authorList>
            <person name="Li Z."/>
            <person name="Yang C."/>
        </authorList>
    </citation>
    <scope>NUCLEOTIDE SEQUENCE</scope>
    <source>
        <strain evidence="4">Dzin_1.0</strain>
        <tissue evidence="4">Leaf</tissue>
    </source>
</reference>
<dbReference type="InterPro" id="IPR016140">
    <property type="entry name" value="Bifunc_inhib/LTP/seed_store"/>
</dbReference>
<reference evidence="4" key="2">
    <citation type="journal article" date="2022" name="Hortic Res">
        <title>The genome of Dioscorea zingiberensis sheds light on the biosynthesis, origin and evolution of the medicinally important diosgenin saponins.</title>
        <authorList>
            <person name="Li Y."/>
            <person name="Tan C."/>
            <person name="Li Z."/>
            <person name="Guo J."/>
            <person name="Li S."/>
            <person name="Chen X."/>
            <person name="Wang C."/>
            <person name="Dai X."/>
            <person name="Yang H."/>
            <person name="Song W."/>
            <person name="Hou L."/>
            <person name="Xu J."/>
            <person name="Tong Z."/>
            <person name="Xu A."/>
            <person name="Yuan X."/>
            <person name="Wang W."/>
            <person name="Yang Q."/>
            <person name="Chen L."/>
            <person name="Sun Z."/>
            <person name="Wang K."/>
            <person name="Pan B."/>
            <person name="Chen J."/>
            <person name="Bao Y."/>
            <person name="Liu F."/>
            <person name="Qi X."/>
            <person name="Gang D.R."/>
            <person name="Wen J."/>
            <person name="Li J."/>
        </authorList>
    </citation>
    <scope>NUCLEOTIDE SEQUENCE</scope>
    <source>
        <strain evidence="4">Dzin_1.0</strain>
    </source>
</reference>
<keyword evidence="2" id="KW-0732">Signal</keyword>
<evidence type="ECO:0000313" key="4">
    <source>
        <dbReference type="EMBL" id="KAJ0981153.1"/>
    </source>
</evidence>
<evidence type="ECO:0000256" key="2">
    <source>
        <dbReference type="SAM" id="SignalP"/>
    </source>
</evidence>
<dbReference type="Proteomes" id="UP001085076">
    <property type="component" value="Miscellaneous, Linkage group lg02"/>
</dbReference>
<dbReference type="CDD" id="cd04660">
    <property type="entry name" value="nsLTP_like"/>
    <property type="match status" value="1"/>
</dbReference>
<dbReference type="SMART" id="SM00499">
    <property type="entry name" value="AAI"/>
    <property type="match status" value="1"/>
</dbReference>
<dbReference type="GO" id="GO:0009627">
    <property type="term" value="P:systemic acquired resistance"/>
    <property type="evidence" value="ECO:0007669"/>
    <property type="project" value="InterPro"/>
</dbReference>
<evidence type="ECO:0000313" key="5">
    <source>
        <dbReference type="Proteomes" id="UP001085076"/>
    </source>
</evidence>
<dbReference type="Gene3D" id="1.10.110.10">
    <property type="entry name" value="Plant lipid-transfer and hydrophobic proteins"/>
    <property type="match status" value="1"/>
</dbReference>
<dbReference type="Pfam" id="PF00234">
    <property type="entry name" value="Tryp_alpha_amyl"/>
    <property type="match status" value="1"/>
</dbReference>
<feature type="signal peptide" evidence="2">
    <location>
        <begin position="1"/>
        <end position="23"/>
    </location>
</feature>